<feature type="transmembrane region" description="Helical" evidence="6">
    <location>
        <begin position="26"/>
        <end position="47"/>
    </location>
</feature>
<keyword evidence="3 6" id="KW-1133">Transmembrane helix</keyword>
<feature type="region of interest" description="Disordered" evidence="5">
    <location>
        <begin position="203"/>
        <end position="237"/>
    </location>
</feature>
<sequence>MSKFKLEVPVDLSESTSSMLDTAKKVLHLVTLATTLLTICVVAPMIATEARYLGGGKPGPNYTLFVSIISLPIPFFLVYFPWMYEHHNKFRRPGKFCLKNRTNLIFCGFNSFLWATAGIASAVYSNDASACTVDSELRETYGDDYVSSWGTQCNLSKVTAAFAWITCIIWLSTLVCTVLSFWKEKQDIQHRLNEHRISKQSTLHEETYTEKHVESVYQKEETTHHYETSSSFNDSAQQMQYQQHTVYDNNNVSQHQYSPYSGSHSSPYQPASYENHVSPPALSHINAPVQHQTSPSAPYQTSLPVQYQTSPSAPYQTSLPVQYQTSPSAPYQTSPPVQYHTSLPVQFSPMPTPQHVMSHPEQTHYHNT</sequence>
<dbReference type="AlphaFoldDB" id="A0A9P6YCD0"/>
<evidence type="ECO:0000256" key="5">
    <source>
        <dbReference type="SAM" id="MobiDB-lite"/>
    </source>
</evidence>
<evidence type="ECO:0000256" key="1">
    <source>
        <dbReference type="ARBA" id="ARBA00004141"/>
    </source>
</evidence>
<evidence type="ECO:0000313" key="9">
    <source>
        <dbReference type="Proteomes" id="UP000717996"/>
    </source>
</evidence>
<feature type="transmembrane region" description="Helical" evidence="6">
    <location>
        <begin position="103"/>
        <end position="124"/>
    </location>
</feature>
<dbReference type="OMA" id="QCNCAKA"/>
<keyword evidence="4 6" id="KW-0472">Membrane</keyword>
<accession>A0A9P6YCD0</accession>
<feature type="compositionally biased region" description="Polar residues" evidence="5">
    <location>
        <begin position="228"/>
        <end position="237"/>
    </location>
</feature>
<evidence type="ECO:0000256" key="6">
    <source>
        <dbReference type="SAM" id="Phobius"/>
    </source>
</evidence>
<feature type="transmembrane region" description="Helical" evidence="6">
    <location>
        <begin position="161"/>
        <end position="182"/>
    </location>
</feature>
<dbReference type="OrthoDB" id="2218151at2759"/>
<gene>
    <name evidence="8" type="ORF">G6F51_005829</name>
</gene>
<protein>
    <recommendedName>
        <fullName evidence="7">MARVEL domain-containing protein</fullName>
    </recommendedName>
</protein>
<dbReference type="EMBL" id="JAANIT010000743">
    <property type="protein sequence ID" value="KAG1544821.1"/>
    <property type="molecule type" value="Genomic_DNA"/>
</dbReference>
<evidence type="ECO:0000256" key="3">
    <source>
        <dbReference type="ARBA" id="ARBA00022989"/>
    </source>
</evidence>
<feature type="compositionally biased region" description="Low complexity" evidence="5">
    <location>
        <begin position="253"/>
        <end position="270"/>
    </location>
</feature>
<keyword evidence="2 6" id="KW-0812">Transmembrane</keyword>
<feature type="transmembrane region" description="Helical" evidence="6">
    <location>
        <begin position="62"/>
        <end position="82"/>
    </location>
</feature>
<evidence type="ECO:0000256" key="2">
    <source>
        <dbReference type="ARBA" id="ARBA00022692"/>
    </source>
</evidence>
<feature type="compositionally biased region" description="Polar residues" evidence="5">
    <location>
        <begin position="289"/>
        <end position="313"/>
    </location>
</feature>
<evidence type="ECO:0000313" key="8">
    <source>
        <dbReference type="EMBL" id="KAG1544821.1"/>
    </source>
</evidence>
<reference evidence="8" key="1">
    <citation type="journal article" date="2020" name="Microb. Genom.">
        <title>Genetic diversity of clinical and environmental Mucorales isolates obtained from an investigation of mucormycosis cases among solid organ transplant recipients.</title>
        <authorList>
            <person name="Nguyen M.H."/>
            <person name="Kaul D."/>
            <person name="Muto C."/>
            <person name="Cheng S.J."/>
            <person name="Richter R.A."/>
            <person name="Bruno V.M."/>
            <person name="Liu G."/>
            <person name="Beyhan S."/>
            <person name="Sundermann A.J."/>
            <person name="Mounaud S."/>
            <person name="Pasculle A.W."/>
            <person name="Nierman W.C."/>
            <person name="Driscoll E."/>
            <person name="Cumbie R."/>
            <person name="Clancy C.J."/>
            <person name="Dupont C.L."/>
        </authorList>
    </citation>
    <scope>NUCLEOTIDE SEQUENCE</scope>
    <source>
        <strain evidence="8">GL16</strain>
    </source>
</reference>
<dbReference type="InterPro" id="IPR008253">
    <property type="entry name" value="Marvel"/>
</dbReference>
<comment type="caution">
    <text evidence="8">The sequence shown here is derived from an EMBL/GenBank/DDBJ whole genome shotgun (WGS) entry which is preliminary data.</text>
</comment>
<dbReference type="GO" id="GO:0016020">
    <property type="term" value="C:membrane"/>
    <property type="evidence" value="ECO:0007669"/>
    <property type="project" value="UniProtKB-SubCell"/>
</dbReference>
<dbReference type="Proteomes" id="UP000717996">
    <property type="component" value="Unassembled WGS sequence"/>
</dbReference>
<organism evidence="8 9">
    <name type="scientific">Rhizopus oryzae</name>
    <name type="common">Mucormycosis agent</name>
    <name type="synonym">Rhizopus arrhizus var. delemar</name>
    <dbReference type="NCBI Taxonomy" id="64495"/>
    <lineage>
        <taxon>Eukaryota</taxon>
        <taxon>Fungi</taxon>
        <taxon>Fungi incertae sedis</taxon>
        <taxon>Mucoromycota</taxon>
        <taxon>Mucoromycotina</taxon>
        <taxon>Mucoromycetes</taxon>
        <taxon>Mucorales</taxon>
        <taxon>Mucorineae</taxon>
        <taxon>Rhizopodaceae</taxon>
        <taxon>Rhizopus</taxon>
    </lineage>
</organism>
<dbReference type="Pfam" id="PF01284">
    <property type="entry name" value="MARVEL"/>
    <property type="match status" value="1"/>
</dbReference>
<feature type="region of interest" description="Disordered" evidence="5">
    <location>
        <begin position="252"/>
        <end position="313"/>
    </location>
</feature>
<feature type="compositionally biased region" description="Basic and acidic residues" evidence="5">
    <location>
        <begin position="203"/>
        <end position="227"/>
    </location>
</feature>
<proteinExistence type="predicted"/>
<comment type="subcellular location">
    <subcellularLocation>
        <location evidence="1">Membrane</location>
        <topology evidence="1">Multi-pass membrane protein</topology>
    </subcellularLocation>
</comment>
<evidence type="ECO:0000256" key="4">
    <source>
        <dbReference type="ARBA" id="ARBA00023136"/>
    </source>
</evidence>
<feature type="domain" description="MARVEL" evidence="7">
    <location>
        <begin position="32"/>
        <end position="175"/>
    </location>
</feature>
<name>A0A9P6YCD0_RHIOR</name>
<evidence type="ECO:0000259" key="7">
    <source>
        <dbReference type="Pfam" id="PF01284"/>
    </source>
</evidence>